<accession>A0A3R7PNP5</accession>
<dbReference type="Pfam" id="PF13383">
    <property type="entry name" value="Methyltransf_22"/>
    <property type="match status" value="1"/>
</dbReference>
<reference evidence="2 3" key="2">
    <citation type="submission" date="2019-01" db="EMBL/GenBank/DDBJ databases">
        <title>The decoding of complex shrimp genome reveals the adaptation for benthos swimmer, frequently molting mechanism and breeding impact on genome.</title>
        <authorList>
            <person name="Sun Y."/>
            <person name="Gao Y."/>
            <person name="Yu Y."/>
        </authorList>
    </citation>
    <scope>NUCLEOTIDE SEQUENCE [LARGE SCALE GENOMIC DNA]</scope>
    <source>
        <tissue evidence="2">Muscle</tissue>
    </source>
</reference>
<feature type="domain" description="Methyltransferase" evidence="1">
    <location>
        <begin position="190"/>
        <end position="339"/>
    </location>
</feature>
<dbReference type="PANTHER" id="PTHR32026">
    <property type="entry name" value="METHYLTRANSFERASE-LIKE PROTEIN 24"/>
    <property type="match status" value="1"/>
</dbReference>
<proteinExistence type="predicted"/>
<dbReference type="OrthoDB" id="10006218at2759"/>
<dbReference type="Proteomes" id="UP000283509">
    <property type="component" value="Unassembled WGS sequence"/>
</dbReference>
<evidence type="ECO:0000313" key="2">
    <source>
        <dbReference type="EMBL" id="ROT77837.1"/>
    </source>
</evidence>
<protein>
    <recommendedName>
        <fullName evidence="1">Methyltransferase domain-containing protein</fullName>
    </recommendedName>
</protein>
<dbReference type="InterPro" id="IPR025714">
    <property type="entry name" value="Methyltranfer_dom"/>
</dbReference>
<name>A0A3R7PNP5_PENVA</name>
<dbReference type="PANTHER" id="PTHR32026:SF10">
    <property type="entry name" value="METHYLTRANSFERASE-LIKE PROTEIN 24-RELATED"/>
    <property type="match status" value="1"/>
</dbReference>
<gene>
    <name evidence="2" type="ORF">C7M84_003465</name>
</gene>
<comment type="caution">
    <text evidence="2">The sequence shown here is derived from an EMBL/GenBank/DDBJ whole genome shotgun (WGS) entry which is preliminary data.</text>
</comment>
<keyword evidence="3" id="KW-1185">Reference proteome</keyword>
<organism evidence="2 3">
    <name type="scientific">Penaeus vannamei</name>
    <name type="common">Whiteleg shrimp</name>
    <name type="synonym">Litopenaeus vannamei</name>
    <dbReference type="NCBI Taxonomy" id="6689"/>
    <lineage>
        <taxon>Eukaryota</taxon>
        <taxon>Metazoa</taxon>
        <taxon>Ecdysozoa</taxon>
        <taxon>Arthropoda</taxon>
        <taxon>Crustacea</taxon>
        <taxon>Multicrustacea</taxon>
        <taxon>Malacostraca</taxon>
        <taxon>Eumalacostraca</taxon>
        <taxon>Eucarida</taxon>
        <taxon>Decapoda</taxon>
        <taxon>Dendrobranchiata</taxon>
        <taxon>Penaeoidea</taxon>
        <taxon>Penaeidae</taxon>
        <taxon>Penaeus</taxon>
    </lineage>
</organism>
<dbReference type="InterPro" id="IPR026913">
    <property type="entry name" value="METTL24"/>
</dbReference>
<sequence length="395" mass="44294">MSPVKVRMRRLFLLVTGTLLLGVILFAIDDSGLGSALGLSEYGNMDDLLEDDYYEGNVDDTAGEVDFEDDNNQDTVAETGNADAGVSETNGGEAAGNDRVAEVTEAKQVNEVKNTFIGEVIKEPEPKKPFAMETFGAPQRARAQPFGQWQPGGRRKSGFGAAFAPKKETPCTVPALKSIPQFIHQVSDLEAKCDELRTFGTAPRGKDLCLDEKYRIKSGNCVVFSFGINYDWSFEDDMGKFGCMVYAYDPTMGKTDHQRSEKIHFFATGISNYKGTKLLRMNNRVFMSRVDRFVNFLRAAGLEGEEIDVIKLDTEMSQVDFLQDLLFNSRHLLKKIKQIAMTVYTDVVEKSLSQGGFFQILWPYLQMMKCAGFKVISSNRSRRGREVVWAQDKEW</sequence>
<dbReference type="EMBL" id="QCYY01001465">
    <property type="protein sequence ID" value="ROT77837.1"/>
    <property type="molecule type" value="Genomic_DNA"/>
</dbReference>
<evidence type="ECO:0000259" key="1">
    <source>
        <dbReference type="Pfam" id="PF13383"/>
    </source>
</evidence>
<evidence type="ECO:0000313" key="3">
    <source>
        <dbReference type="Proteomes" id="UP000283509"/>
    </source>
</evidence>
<dbReference type="AlphaFoldDB" id="A0A3R7PNP5"/>
<reference evidence="2 3" key="1">
    <citation type="submission" date="2018-04" db="EMBL/GenBank/DDBJ databases">
        <authorList>
            <person name="Zhang X."/>
            <person name="Yuan J."/>
            <person name="Li F."/>
            <person name="Xiang J."/>
        </authorList>
    </citation>
    <scope>NUCLEOTIDE SEQUENCE [LARGE SCALE GENOMIC DNA]</scope>
    <source>
        <tissue evidence="2">Muscle</tissue>
    </source>
</reference>